<keyword evidence="1" id="KW-0472">Membrane</keyword>
<keyword evidence="1" id="KW-1133">Transmembrane helix</keyword>
<sequence>MSRTILFAVIIAGLGAGLYYYLNQPESTPAEQLQSAAQDAGDAVNDAVDATTEQANEAASSIATQASDAVEQAGDAATDLANQAGDEVAALANQGQDLINSWIEDGALTVQNFDYDTMVASIQESTMAQDIKTQAIQILDDIKASPQTIVAKIEELRTLLTGQ</sequence>
<dbReference type="Proteomes" id="UP000193778">
    <property type="component" value="Unassembled WGS sequence"/>
</dbReference>
<organism evidence="2 3">
    <name type="scientific">Ruegeria meonggei</name>
    <dbReference type="NCBI Taxonomy" id="1446476"/>
    <lineage>
        <taxon>Bacteria</taxon>
        <taxon>Pseudomonadati</taxon>
        <taxon>Pseudomonadota</taxon>
        <taxon>Alphaproteobacteria</taxon>
        <taxon>Rhodobacterales</taxon>
        <taxon>Roseobacteraceae</taxon>
        <taxon>Ruegeria</taxon>
    </lineage>
</organism>
<protein>
    <recommendedName>
        <fullName evidence="4">Mucin</fullName>
    </recommendedName>
</protein>
<dbReference type="EMBL" id="FWFP01000012">
    <property type="protein sequence ID" value="SLN71105.1"/>
    <property type="molecule type" value="Genomic_DNA"/>
</dbReference>
<evidence type="ECO:0000256" key="1">
    <source>
        <dbReference type="SAM" id="Phobius"/>
    </source>
</evidence>
<evidence type="ECO:0000313" key="2">
    <source>
        <dbReference type="EMBL" id="SLN71105.1"/>
    </source>
</evidence>
<proteinExistence type="predicted"/>
<evidence type="ECO:0000313" key="3">
    <source>
        <dbReference type="Proteomes" id="UP000193778"/>
    </source>
</evidence>
<evidence type="ECO:0008006" key="4">
    <source>
        <dbReference type="Google" id="ProtNLM"/>
    </source>
</evidence>
<dbReference type="OrthoDB" id="7708998at2"/>
<dbReference type="AlphaFoldDB" id="A0A1X7A647"/>
<gene>
    <name evidence="2" type="ORF">RUM8411_03671</name>
</gene>
<name>A0A1X7A647_9RHOB</name>
<feature type="transmembrane region" description="Helical" evidence="1">
    <location>
        <begin position="5"/>
        <end position="22"/>
    </location>
</feature>
<reference evidence="3" key="1">
    <citation type="submission" date="2017-03" db="EMBL/GenBank/DDBJ databases">
        <authorList>
            <person name="Rodrigo-Torres L."/>
            <person name="Arahal R.D."/>
            <person name="Lucena T."/>
        </authorList>
    </citation>
    <scope>NUCLEOTIDE SEQUENCE [LARGE SCALE GENOMIC DNA]</scope>
    <source>
        <strain evidence="3">CECT 8411</strain>
    </source>
</reference>
<dbReference type="RefSeq" id="WP_085824132.1">
    <property type="nucleotide sequence ID" value="NZ_FWFP01000012.1"/>
</dbReference>
<keyword evidence="1" id="KW-0812">Transmembrane</keyword>
<accession>A0A1X7A647</accession>
<keyword evidence="3" id="KW-1185">Reference proteome</keyword>